<keyword evidence="3 4" id="KW-0175">Coiled coil</keyword>
<evidence type="ECO:0000256" key="3">
    <source>
        <dbReference type="ARBA" id="ARBA00023054"/>
    </source>
</evidence>
<dbReference type="STRING" id="6573.A0A210PPX7"/>
<dbReference type="GO" id="GO:0051056">
    <property type="term" value="P:regulation of small GTPase mediated signal transduction"/>
    <property type="evidence" value="ECO:0007669"/>
    <property type="project" value="InterPro"/>
</dbReference>
<dbReference type="InterPro" id="IPR036034">
    <property type="entry name" value="PDZ_sf"/>
</dbReference>
<dbReference type="Gene3D" id="2.30.42.10">
    <property type="match status" value="1"/>
</dbReference>
<dbReference type="OrthoDB" id="2499658at2759"/>
<feature type="compositionally biased region" description="Low complexity" evidence="5">
    <location>
        <begin position="1424"/>
        <end position="1445"/>
    </location>
</feature>
<feature type="region of interest" description="Disordered" evidence="5">
    <location>
        <begin position="1401"/>
        <end position="1527"/>
    </location>
</feature>
<feature type="compositionally biased region" description="Polar residues" evidence="5">
    <location>
        <begin position="100"/>
        <end position="127"/>
    </location>
</feature>
<dbReference type="GO" id="GO:0005737">
    <property type="term" value="C:cytoplasm"/>
    <property type="evidence" value="ECO:0007669"/>
    <property type="project" value="TreeGrafter"/>
</dbReference>
<feature type="compositionally biased region" description="Low complexity" evidence="5">
    <location>
        <begin position="1495"/>
        <end position="1511"/>
    </location>
</feature>
<feature type="compositionally biased region" description="Polar residues" evidence="5">
    <location>
        <begin position="1620"/>
        <end position="1631"/>
    </location>
</feature>
<feature type="compositionally biased region" description="Polar residues" evidence="5">
    <location>
        <begin position="1446"/>
        <end position="1455"/>
    </location>
</feature>
<evidence type="ECO:0000256" key="1">
    <source>
        <dbReference type="ARBA" id="ARBA00022468"/>
    </source>
</evidence>
<feature type="compositionally biased region" description="Low complexity" evidence="5">
    <location>
        <begin position="364"/>
        <end position="375"/>
    </location>
</feature>
<sequence length="1789" mass="196151">MSQANSVSVDNVRHRSARAVEYYKQRVLPIYQDKRDHSPSSRQRHHYGSEDNLNGLNTSGEFKGGAGDKDRRVGFKDTGDVVPHNGERLLVRGGHRATFHGTQSGSSWNKGNSRSETSTRGNNSHSKSVPKPKQTPESSVMSSSVSSGSSSSKRFSRGLYRSNSNLEMDSIEYIDADDVHNRSIHRDYGSTSSLDIMGTSTSSDSFFAMLKDFKDVNIDQRSPAPAKLSELLRGGFDVKANSIRDRHFEKATNGSVPIDKVVGEDEVDSPRTKSKFKHKDRKSRAKSITAETRPQGLLNKLRGKTEVESGARTPENIDTDLRAEERLRCKAINHYDCQSLGFSIQDVVDKQHQALTAKNISTGASAASANRNSLAADKDAPDILEDTDDGDNKSNGLVLSCSFFRNETGGEEERTISLGKTTVSKTPSLNTSQSAISTIPSRSPACCGLSILDSAPTPTGLILPHVVLHRGHVIEGDDRGATYYRHFFYGYDHQNYFGIDENLGPVAVSLRREKLDDRENNLGKAEYGQYHYRIIFRTSQLTTLRGSILEDAIPSSGGRLNSSRGVPVKDILDFALPELQASCLKQSLSSQKTSDQLLRLDEQGVSKTYKIGVMYCRSGQSTEEEMYSNEHSGPAFEEFLNCIAQKVRLKGLEKYRAQLDNKTDSTGTHSYYATFSNCEIMFHVSTLLPYTASNKQQLLRKRHIGNDIVTIVFQEPGALPFTPKVVRSQFQHAFIIVRCHNPCTENVHYSVAVSRSKDVPPFGPHIPENAFFSKSQDFADFLLAKLINAEHAAHKSEKFLAMATRTRTEYLKDLALNHVTSNAPDTGSKLSKFGLGSGKKKEKSKQKVIPDMFSSGAISWSIVAEDFGQSTQVDGILGISDEVLVITEESSKLVIFTVHCGAIIGWTSQATSVKVFYNQGESVLFKPQSGEMEEISEICTRLSAVSQGCETLDMTLRRNGLGQLGFHIQTEGIVTDVEARGFAWEAGLRKGSRLVEICKISSATLIHEQMVDLLRTSVTVKVVVIHPLEDGTPRGVATLHTNCHYSSLTTLNAAMQANEHVQQRQKEALTNFSKSTEYIPKTGRETPTRKSANSDDFLFTFPDISPINLAGSLDHLHLRGEASKIISTVTEHNLLHQRELSRVSTSSSESYHLREMSLSTDAVAKEQRRESHISTSSNEQGPASPPVHIENTKLIYETQRGCLTLPLQKKSTQSRGDMRASPLKGLSPQYREFRQGISNLSATPAVLHHAFTEPILSKSSIDEGYGTSRHSSDLVSTRSDDIRHERTGSKDNGDYALIGASAKQWSSSTRQNQGLSRRWNESNSSGDSSNYGGSYIHLSDSSPSVTPGLNSSQGQGQSNATYQQPRKTSAPSDIDTAVAAVKHGNISLELLKQSQNTKYLLSQGPGGVSQPDRSTANSQSSSVNLSDTSFSSGSSHNSANALLNNRGQGQVSTDHTAAGYSKVSLEDTSRKRADSASTNNKGRPAGLLQGRHHSPLSSENSSPRSSRRNLSGMSSEESLNTRLRPGVTTKMIRTQATNNLEEELMRLIDPDITNTELRGVMLNAGVKPKTAKLKRTMSEESLHSVKGATLSSSLDNNLADVIFSSTTPSYKQDKARRLSPGSSSTLDSLTKTAVKPGPNVPLPDSTAGLEWSSLVNVATKAIEGTGTEGKGVKAKVSPTVDVKEEKTTKDPVKKSVLASTNCPTNYSTNTPVWRPVVANPQQRITELEGKVAQLEQDLNKERQENAALEAEVQELKHENVRLQEESQTAAAQLRKFTEWFFNTIDRQNP</sequence>
<gene>
    <name evidence="8" type="ORF">KP79_PYT09909</name>
</gene>
<dbReference type="PROSITE" id="PS50106">
    <property type="entry name" value="PDZ"/>
    <property type="match status" value="1"/>
</dbReference>
<feature type="compositionally biased region" description="Low complexity" evidence="5">
    <location>
        <begin position="138"/>
        <end position="152"/>
    </location>
</feature>
<dbReference type="EMBL" id="NEDP02005562">
    <property type="protein sequence ID" value="OWF38559.1"/>
    <property type="molecule type" value="Genomic_DNA"/>
</dbReference>
<evidence type="ECO:0000313" key="8">
    <source>
        <dbReference type="EMBL" id="OWF38559.1"/>
    </source>
</evidence>
<feature type="region of interest" description="Disordered" evidence="5">
    <location>
        <begin position="364"/>
        <end position="391"/>
    </location>
</feature>
<feature type="domain" description="PDZ" evidence="7">
    <location>
        <begin position="953"/>
        <end position="1029"/>
    </location>
</feature>
<feature type="compositionally biased region" description="Polar residues" evidence="5">
    <location>
        <begin position="1411"/>
        <end position="1423"/>
    </location>
</feature>
<feature type="compositionally biased region" description="Basic and acidic residues" evidence="5">
    <location>
        <begin position="1163"/>
        <end position="1172"/>
    </location>
</feature>
<dbReference type="Gene3D" id="6.10.140.210">
    <property type="match status" value="1"/>
</dbReference>
<proteinExistence type="predicted"/>
<feature type="domain" description="Rap-GAP" evidence="6">
    <location>
        <begin position="597"/>
        <end position="814"/>
    </location>
</feature>
<dbReference type="Pfam" id="PF21022">
    <property type="entry name" value="Rap-GAP_dimer"/>
    <property type="match status" value="1"/>
</dbReference>
<feature type="region of interest" description="Disordered" evidence="5">
    <location>
        <begin position="265"/>
        <end position="288"/>
    </location>
</feature>
<dbReference type="PANTHER" id="PTHR15711:SF22">
    <property type="entry name" value="RAP-GAP DOMAIN-CONTAINING PROTEIN"/>
    <property type="match status" value="1"/>
</dbReference>
<keyword evidence="9" id="KW-1185">Reference proteome</keyword>
<evidence type="ECO:0000256" key="2">
    <source>
        <dbReference type="ARBA" id="ARBA00022553"/>
    </source>
</evidence>
<evidence type="ECO:0000259" key="7">
    <source>
        <dbReference type="PROSITE" id="PS50106"/>
    </source>
</evidence>
<feature type="coiled-coil region" evidence="4">
    <location>
        <begin position="1717"/>
        <end position="1772"/>
    </location>
</feature>
<dbReference type="InterPro" id="IPR035974">
    <property type="entry name" value="Rap/Ran-GAP_sf"/>
</dbReference>
<accession>A0A210PPX7</accession>
<feature type="region of interest" description="Disordered" evidence="5">
    <location>
        <begin position="1260"/>
        <end position="1372"/>
    </location>
</feature>
<evidence type="ECO:0000256" key="5">
    <source>
        <dbReference type="SAM" id="MobiDB-lite"/>
    </source>
</evidence>
<feature type="compositionally biased region" description="Basic and acidic residues" evidence="5">
    <location>
        <begin position="1278"/>
        <end position="1293"/>
    </location>
</feature>
<dbReference type="CDD" id="cd06745">
    <property type="entry name" value="PDZ_SIPA1-like"/>
    <property type="match status" value="1"/>
</dbReference>
<dbReference type="Pfam" id="PF02145">
    <property type="entry name" value="Rap_GAP"/>
    <property type="match status" value="1"/>
</dbReference>
<dbReference type="PROSITE" id="PS50085">
    <property type="entry name" value="RAPGAP"/>
    <property type="match status" value="1"/>
</dbReference>
<dbReference type="InterPro" id="IPR001478">
    <property type="entry name" value="PDZ"/>
</dbReference>
<keyword evidence="2" id="KW-0597">Phosphoprotein</keyword>
<dbReference type="PANTHER" id="PTHR15711">
    <property type="entry name" value="RAP GTPASE-ACTIVATING PROTEIN"/>
    <property type="match status" value="1"/>
</dbReference>
<name>A0A210PPX7_MIZYE</name>
<dbReference type="SMART" id="SM00228">
    <property type="entry name" value="PDZ"/>
    <property type="match status" value="1"/>
</dbReference>
<reference evidence="8 9" key="1">
    <citation type="journal article" date="2017" name="Nat. Ecol. Evol.">
        <title>Scallop genome provides insights into evolution of bilaterian karyotype and development.</title>
        <authorList>
            <person name="Wang S."/>
            <person name="Zhang J."/>
            <person name="Jiao W."/>
            <person name="Li J."/>
            <person name="Xun X."/>
            <person name="Sun Y."/>
            <person name="Guo X."/>
            <person name="Huan P."/>
            <person name="Dong B."/>
            <person name="Zhang L."/>
            <person name="Hu X."/>
            <person name="Sun X."/>
            <person name="Wang J."/>
            <person name="Zhao C."/>
            <person name="Wang Y."/>
            <person name="Wang D."/>
            <person name="Huang X."/>
            <person name="Wang R."/>
            <person name="Lv J."/>
            <person name="Li Y."/>
            <person name="Zhang Z."/>
            <person name="Liu B."/>
            <person name="Lu W."/>
            <person name="Hui Y."/>
            <person name="Liang J."/>
            <person name="Zhou Z."/>
            <person name="Hou R."/>
            <person name="Li X."/>
            <person name="Liu Y."/>
            <person name="Li H."/>
            <person name="Ning X."/>
            <person name="Lin Y."/>
            <person name="Zhao L."/>
            <person name="Xing Q."/>
            <person name="Dou J."/>
            <person name="Li Y."/>
            <person name="Mao J."/>
            <person name="Guo H."/>
            <person name="Dou H."/>
            <person name="Li T."/>
            <person name="Mu C."/>
            <person name="Jiang W."/>
            <person name="Fu Q."/>
            <person name="Fu X."/>
            <person name="Miao Y."/>
            <person name="Liu J."/>
            <person name="Yu Q."/>
            <person name="Li R."/>
            <person name="Liao H."/>
            <person name="Li X."/>
            <person name="Kong Y."/>
            <person name="Jiang Z."/>
            <person name="Chourrout D."/>
            <person name="Li R."/>
            <person name="Bao Z."/>
        </authorList>
    </citation>
    <scope>NUCLEOTIDE SEQUENCE [LARGE SCALE GENOMIC DNA]</scope>
    <source>
        <strain evidence="8 9">PY_sf001</strain>
    </source>
</reference>
<evidence type="ECO:0000259" key="6">
    <source>
        <dbReference type="PROSITE" id="PS50085"/>
    </source>
</evidence>
<feature type="compositionally biased region" description="Polar residues" evidence="5">
    <location>
        <begin position="51"/>
        <end position="60"/>
    </location>
</feature>
<feature type="compositionally biased region" description="Low complexity" evidence="5">
    <location>
        <begin position="1322"/>
        <end position="1335"/>
    </location>
</feature>
<dbReference type="SUPFAM" id="SSF111347">
    <property type="entry name" value="Rap/Ran-GAP"/>
    <property type="match status" value="1"/>
</dbReference>
<dbReference type="InterPro" id="IPR000331">
    <property type="entry name" value="Rap/Ran_GAP_dom"/>
</dbReference>
<feature type="compositionally biased region" description="Basic and acidic residues" evidence="5">
    <location>
        <begin position="66"/>
        <end position="90"/>
    </location>
</feature>
<feature type="region of interest" description="Disordered" evidence="5">
    <location>
        <begin position="1072"/>
        <end position="1092"/>
    </location>
</feature>
<protein>
    <submittedName>
        <fullName evidence="8">Signal-induced proliferation-associated 1-like protein 2</fullName>
    </submittedName>
</protein>
<feature type="region of interest" description="Disordered" evidence="5">
    <location>
        <begin position="1162"/>
        <end position="1186"/>
    </location>
</feature>
<organism evidence="8 9">
    <name type="scientific">Mizuhopecten yessoensis</name>
    <name type="common">Japanese scallop</name>
    <name type="synonym">Patinopecten yessoensis</name>
    <dbReference type="NCBI Taxonomy" id="6573"/>
    <lineage>
        <taxon>Eukaryota</taxon>
        <taxon>Metazoa</taxon>
        <taxon>Spiralia</taxon>
        <taxon>Lophotrochozoa</taxon>
        <taxon>Mollusca</taxon>
        <taxon>Bivalvia</taxon>
        <taxon>Autobranchia</taxon>
        <taxon>Pteriomorphia</taxon>
        <taxon>Pectinida</taxon>
        <taxon>Pectinoidea</taxon>
        <taxon>Pectinidae</taxon>
        <taxon>Mizuhopecten</taxon>
    </lineage>
</organism>
<dbReference type="Gene3D" id="3.40.50.11210">
    <property type="entry name" value="Rap/Ran-GAP"/>
    <property type="match status" value="1"/>
</dbReference>
<feature type="region of interest" description="Disordered" evidence="5">
    <location>
        <begin position="1612"/>
        <end position="1641"/>
    </location>
</feature>
<dbReference type="Proteomes" id="UP000242188">
    <property type="component" value="Unassembled WGS sequence"/>
</dbReference>
<dbReference type="Gene3D" id="1.20.5.1700">
    <property type="match status" value="1"/>
</dbReference>
<dbReference type="FunFam" id="3.40.50.11210:FF:000002">
    <property type="entry name" value="Signal-induced proliferation-associated 1-like protein 1"/>
    <property type="match status" value="1"/>
</dbReference>
<feature type="region of interest" description="Disordered" evidence="5">
    <location>
        <begin position="1"/>
        <end position="156"/>
    </location>
</feature>
<feature type="compositionally biased region" description="Polar residues" evidence="5">
    <location>
        <begin position="1303"/>
        <end position="1315"/>
    </location>
</feature>
<feature type="compositionally biased region" description="Polar residues" evidence="5">
    <location>
        <begin position="1339"/>
        <end position="1371"/>
    </location>
</feature>
<feature type="compositionally biased region" description="Polar residues" evidence="5">
    <location>
        <begin position="1512"/>
        <end position="1521"/>
    </location>
</feature>
<feature type="compositionally biased region" description="Basic and acidic residues" evidence="5">
    <location>
        <begin position="1464"/>
        <end position="1474"/>
    </location>
</feature>
<comment type="caution">
    <text evidence="8">The sequence shown here is derived from an EMBL/GenBank/DDBJ whole genome shotgun (WGS) entry which is preliminary data.</text>
</comment>
<dbReference type="Pfam" id="PF11881">
    <property type="entry name" value="SPAR_C"/>
    <property type="match status" value="1"/>
</dbReference>
<evidence type="ECO:0000313" key="9">
    <source>
        <dbReference type="Proteomes" id="UP000242188"/>
    </source>
</evidence>
<dbReference type="GO" id="GO:0005096">
    <property type="term" value="F:GTPase activator activity"/>
    <property type="evidence" value="ECO:0007669"/>
    <property type="project" value="UniProtKB-KW"/>
</dbReference>
<evidence type="ECO:0000256" key="4">
    <source>
        <dbReference type="SAM" id="Coils"/>
    </source>
</evidence>
<dbReference type="InterPro" id="IPR021818">
    <property type="entry name" value="SIPA1L_C"/>
</dbReference>
<dbReference type="SUPFAM" id="SSF50156">
    <property type="entry name" value="PDZ domain-like"/>
    <property type="match status" value="1"/>
</dbReference>
<feature type="compositionally biased region" description="Basic residues" evidence="5">
    <location>
        <begin position="272"/>
        <end position="285"/>
    </location>
</feature>
<keyword evidence="1" id="KW-0343">GTPase activation</keyword>
<dbReference type="InterPro" id="IPR050989">
    <property type="entry name" value="Rap1_Ran_GAP"/>
</dbReference>